<accession>A0A4Y9ZK57</accession>
<dbReference type="InterPro" id="IPR002347">
    <property type="entry name" value="SDR_fam"/>
</dbReference>
<name>A0A4Y9ZK57_9AGAM</name>
<dbReference type="PANTHER" id="PTHR43157:SF31">
    <property type="entry name" value="PHOSPHATIDYLINOSITOL-GLYCAN BIOSYNTHESIS CLASS F PROTEIN"/>
    <property type="match status" value="1"/>
</dbReference>
<evidence type="ECO:0000256" key="1">
    <source>
        <dbReference type="ARBA" id="ARBA00023002"/>
    </source>
</evidence>
<comment type="caution">
    <text evidence="2">The sequence shown here is derived from an EMBL/GenBank/DDBJ whole genome shotgun (WGS) entry which is preliminary data.</text>
</comment>
<dbReference type="STRING" id="135208.A0A4Y9ZK57"/>
<keyword evidence="1" id="KW-0560">Oxidoreductase</keyword>
<dbReference type="SUPFAM" id="SSF51735">
    <property type="entry name" value="NAD(P)-binding Rossmann-fold domains"/>
    <property type="match status" value="1"/>
</dbReference>
<gene>
    <name evidence="2" type="ORF">EWM64_g10193</name>
</gene>
<dbReference type="OrthoDB" id="542013at2759"/>
<reference evidence="2 3" key="1">
    <citation type="submission" date="2019-02" db="EMBL/GenBank/DDBJ databases">
        <title>Genome sequencing of the rare red list fungi Hericium alpestre (H. flagellum).</title>
        <authorList>
            <person name="Buettner E."/>
            <person name="Kellner H."/>
        </authorList>
    </citation>
    <scope>NUCLEOTIDE SEQUENCE [LARGE SCALE GENOMIC DNA]</scope>
    <source>
        <strain evidence="2 3">DSM 108284</strain>
    </source>
</reference>
<protein>
    <recommendedName>
        <fullName evidence="4">NAD(P)-binding protein</fullName>
    </recommendedName>
</protein>
<dbReference type="Gene3D" id="3.40.50.720">
    <property type="entry name" value="NAD(P)-binding Rossmann-like Domain"/>
    <property type="match status" value="1"/>
</dbReference>
<dbReference type="EMBL" id="SFCI01002513">
    <property type="protein sequence ID" value="TFY73819.1"/>
    <property type="molecule type" value="Genomic_DNA"/>
</dbReference>
<evidence type="ECO:0008006" key="4">
    <source>
        <dbReference type="Google" id="ProtNLM"/>
    </source>
</evidence>
<proteinExistence type="predicted"/>
<dbReference type="GO" id="GO:0016491">
    <property type="term" value="F:oxidoreductase activity"/>
    <property type="evidence" value="ECO:0007669"/>
    <property type="project" value="UniProtKB-KW"/>
</dbReference>
<evidence type="ECO:0000313" key="3">
    <source>
        <dbReference type="Proteomes" id="UP000298061"/>
    </source>
</evidence>
<dbReference type="Proteomes" id="UP000298061">
    <property type="component" value="Unassembled WGS sequence"/>
</dbReference>
<organism evidence="2 3">
    <name type="scientific">Hericium alpestre</name>
    <dbReference type="NCBI Taxonomy" id="135208"/>
    <lineage>
        <taxon>Eukaryota</taxon>
        <taxon>Fungi</taxon>
        <taxon>Dikarya</taxon>
        <taxon>Basidiomycota</taxon>
        <taxon>Agaricomycotina</taxon>
        <taxon>Agaricomycetes</taxon>
        <taxon>Russulales</taxon>
        <taxon>Hericiaceae</taxon>
        <taxon>Hericium</taxon>
    </lineage>
</organism>
<dbReference type="Pfam" id="PF00106">
    <property type="entry name" value="adh_short"/>
    <property type="match status" value="1"/>
</dbReference>
<evidence type="ECO:0000313" key="2">
    <source>
        <dbReference type="EMBL" id="TFY73819.1"/>
    </source>
</evidence>
<dbReference type="PANTHER" id="PTHR43157">
    <property type="entry name" value="PHOSPHATIDYLINOSITOL-GLYCAN BIOSYNTHESIS CLASS F PROTEIN-RELATED"/>
    <property type="match status" value="1"/>
</dbReference>
<keyword evidence="3" id="KW-1185">Reference proteome</keyword>
<dbReference type="InterPro" id="IPR036291">
    <property type="entry name" value="NAD(P)-bd_dom_sf"/>
</dbReference>
<dbReference type="AlphaFoldDB" id="A0A4Y9ZK57"/>
<sequence length="342" mass="37980">MGITWEEFKEANERPLPPLEDHNVAGRTVIVTGANTGIGYEVTKYMAKYGASKIIAACRNEAKGQDAIARLAQETGRDVGDFECWPLDFASMAAVRRFAKRYNESGLALHIFIHNAGMNGIGKVISEDGFDLILQVNYIAPALLSMLLYPALERTGAVDKAYPARFLWVMSEGSAFVSFDESVDARPLEALNKKSYELPNQRQQYFTAKLVCLLACHEYARRIPSSANIVVAAVGPGLVATELGQKDIEGNNYQPVDLEARISVRPRKREEGARTIVLAATYPVEAVWKAGMRHVPLLTSMQEMALEYFWEKAGDEVLQGKVWADTVRLLKLTDAEVDRCFL</sequence>
<dbReference type="PRINTS" id="PR00081">
    <property type="entry name" value="GDHRDH"/>
</dbReference>